<protein>
    <recommendedName>
        <fullName evidence="3">N,N-dimethylformamidase beta subunit-like C-terminal domain-containing protein</fullName>
    </recommendedName>
</protein>
<sequence>MLVQRPFDPLPVRRALSGPGLILFLLLAAGCSGGPDLVGKTNPETFTPPDHGTPPRPPRAWPPVSKPGSPIAQENQQPGEPGWDVIYDAWDHQIEGYAERVSARAGEKVRIMLSSTAARKASWKLYRLGWYGGAGARVVSSGGPVDVTVQPPCPPDPVSGLVRCKWTPTFELTIPADAVSGLYALKAVRDDGYTRFVPLVVVDDRPADLLLQANVTTYQAYNAWGGTSLYVDRTGKLPLRKATQVSFDRPYDGDYGGGQMFRYEAQMVKLLEHWDYDVTYTTNVDVAWGGWPVLYGRGALLDAGHDEYWSVEERDAVEKARDAGVHLLFFGANTAYWKIRFENWASERNPRTFSCYKGGTKTDPVQGAQLTGRYRDPPIDRPENALLGVMYESWSIRSSPWVVADDSSFLYTGTGLRRGDTIRNIVGYEYDRLIDNGATPATFRVAGRSPVLDAEGKPGWSEGGSYTASSGAFVFASGSIEWVLGLTGGPRPDPRVDRMTANVIQAALSIAPPRGLGDGALPADPSPSGPFASSVTTIATGLAGPAGVTALPDGRLAVVDTRKHRVVEVGPAPTRTVTPIAGDGNLSNNPAYDNVPGLRARFFSPTGILAVPGGIFVADTYNHCIRKILDGPDRKVIPIAGVMGVSGYRDGDAGQALFDMPMGMAEDPLTGDILVADMNNHRIRVLEKGTWRVRTLAGNGVLGDADGPAAQAAIGYPSAVAVAGDGTVYVVATGSAKLLRVGTDPAHTVTTLAGGIPGYQDGSGDLARIAPQGGLTWDGSGLLLTEPTNFRIRRIVPGRDARSTVVTTLAGTGRFGNADGPGDRAEIPLPMGIAVGPDGTIYVADGNGAIRAIRR</sequence>
<dbReference type="PANTHER" id="PTHR46388">
    <property type="entry name" value="NHL REPEAT-CONTAINING PROTEIN 2"/>
    <property type="match status" value="1"/>
</dbReference>
<accession>A0A0K1P9R2</accession>
<dbReference type="KEGG" id="vin:AKJ08_0655"/>
<dbReference type="InterPro" id="IPR011042">
    <property type="entry name" value="6-blade_b-propeller_TolB-like"/>
</dbReference>
<dbReference type="AlphaFoldDB" id="A0A0K1P9R2"/>
<evidence type="ECO:0000256" key="2">
    <source>
        <dbReference type="SAM" id="MobiDB-lite"/>
    </source>
</evidence>
<dbReference type="PATRIC" id="fig|1391653.3.peg.674"/>
<name>A0A0K1P9R2_9BACT</name>
<reference evidence="4 5" key="1">
    <citation type="submission" date="2015-08" db="EMBL/GenBank/DDBJ databases">
        <authorList>
            <person name="Babu N.S."/>
            <person name="Beckwith C.J."/>
            <person name="Beseler K.G."/>
            <person name="Brison A."/>
            <person name="Carone J.V."/>
            <person name="Caskin T.P."/>
            <person name="Diamond M."/>
            <person name="Durham M.E."/>
            <person name="Foxe J.M."/>
            <person name="Go M."/>
            <person name="Henderson B.A."/>
            <person name="Jones I.B."/>
            <person name="McGettigan J.A."/>
            <person name="Micheletti S.J."/>
            <person name="Nasrallah M.E."/>
            <person name="Ortiz D."/>
            <person name="Piller C.R."/>
            <person name="Privatt S.R."/>
            <person name="Schneider S.L."/>
            <person name="Sharp S."/>
            <person name="Smith T.C."/>
            <person name="Stanton J.D."/>
            <person name="Ullery H.E."/>
            <person name="Wilson R.J."/>
            <person name="Serrano M.G."/>
            <person name="Buck G."/>
            <person name="Lee V."/>
            <person name="Wang Y."/>
            <person name="Carvalho R."/>
            <person name="Voegtly L."/>
            <person name="Shi R."/>
            <person name="Duckworth R."/>
            <person name="Johnson A."/>
            <person name="Loviza R."/>
            <person name="Walstead R."/>
            <person name="Shah Z."/>
            <person name="Kiflezghi M."/>
            <person name="Wade K."/>
            <person name="Ball S.L."/>
            <person name="Bradley K.W."/>
            <person name="Asai D.J."/>
            <person name="Bowman C.A."/>
            <person name="Russell D.A."/>
            <person name="Pope W.H."/>
            <person name="Jacobs-Sera D."/>
            <person name="Hendrix R.W."/>
            <person name="Hatfull G.F."/>
        </authorList>
    </citation>
    <scope>NUCLEOTIDE SEQUENCE [LARGE SCALE GENOMIC DNA]</scope>
    <source>
        <strain evidence="4 5">DSM 27710</strain>
    </source>
</reference>
<gene>
    <name evidence="4" type="ORF">AKJ08_0655</name>
</gene>
<dbReference type="STRING" id="1391653.AKJ08_0655"/>
<feature type="domain" description="N,N-dimethylformamidase beta subunit-like C-terminal" evidence="3">
    <location>
        <begin position="123"/>
        <end position="487"/>
    </location>
</feature>
<evidence type="ECO:0000259" key="3">
    <source>
        <dbReference type="Pfam" id="PF20254"/>
    </source>
</evidence>
<dbReference type="SUPFAM" id="SSF101898">
    <property type="entry name" value="NHL repeat"/>
    <property type="match status" value="1"/>
</dbReference>
<dbReference type="Gene3D" id="2.120.10.30">
    <property type="entry name" value="TolB, C-terminal domain"/>
    <property type="match status" value="3"/>
</dbReference>
<dbReference type="RefSeq" id="WP_050724740.1">
    <property type="nucleotide sequence ID" value="NZ_CP012332.1"/>
</dbReference>
<dbReference type="Proteomes" id="UP000055590">
    <property type="component" value="Chromosome"/>
</dbReference>
<evidence type="ECO:0000313" key="4">
    <source>
        <dbReference type="EMBL" id="AKU90268.1"/>
    </source>
</evidence>
<keyword evidence="5" id="KW-1185">Reference proteome</keyword>
<keyword evidence="1" id="KW-0677">Repeat</keyword>
<dbReference type="PANTHER" id="PTHR46388:SF2">
    <property type="entry name" value="NHL REPEAT-CONTAINING PROTEIN 2"/>
    <property type="match status" value="1"/>
</dbReference>
<dbReference type="InterPro" id="IPR001258">
    <property type="entry name" value="NHL_repeat"/>
</dbReference>
<dbReference type="Pfam" id="PF01436">
    <property type="entry name" value="NHL"/>
    <property type="match status" value="1"/>
</dbReference>
<evidence type="ECO:0000313" key="5">
    <source>
        <dbReference type="Proteomes" id="UP000055590"/>
    </source>
</evidence>
<dbReference type="Pfam" id="PF20254">
    <property type="entry name" value="DMFA2_C"/>
    <property type="match status" value="1"/>
</dbReference>
<dbReference type="PROSITE" id="PS51257">
    <property type="entry name" value="PROKAR_LIPOPROTEIN"/>
    <property type="match status" value="1"/>
</dbReference>
<dbReference type="EMBL" id="CP012332">
    <property type="protein sequence ID" value="AKU90268.1"/>
    <property type="molecule type" value="Genomic_DNA"/>
</dbReference>
<feature type="region of interest" description="Disordered" evidence="2">
    <location>
        <begin position="38"/>
        <end position="80"/>
    </location>
</feature>
<evidence type="ECO:0000256" key="1">
    <source>
        <dbReference type="ARBA" id="ARBA00022737"/>
    </source>
</evidence>
<proteinExistence type="predicted"/>
<dbReference type="OrthoDB" id="505641at2"/>
<organism evidence="4 5">
    <name type="scientific">Vulgatibacter incomptus</name>
    <dbReference type="NCBI Taxonomy" id="1391653"/>
    <lineage>
        <taxon>Bacteria</taxon>
        <taxon>Pseudomonadati</taxon>
        <taxon>Myxococcota</taxon>
        <taxon>Myxococcia</taxon>
        <taxon>Myxococcales</taxon>
        <taxon>Cystobacterineae</taxon>
        <taxon>Vulgatibacteraceae</taxon>
        <taxon>Vulgatibacter</taxon>
    </lineage>
</organism>
<dbReference type="InterPro" id="IPR046540">
    <property type="entry name" value="DMFA2_C"/>
</dbReference>
<feature type="compositionally biased region" description="Pro residues" evidence="2">
    <location>
        <begin position="51"/>
        <end position="65"/>
    </location>
</feature>